<dbReference type="Proteomes" id="UP000005237">
    <property type="component" value="Unassembled WGS sequence"/>
</dbReference>
<reference evidence="2" key="1">
    <citation type="submission" date="2010-08" db="EMBL/GenBank/DDBJ databases">
        <authorList>
            <consortium name="Caenorhabditis japonica Sequencing Consortium"/>
            <person name="Wilson R.K."/>
        </authorList>
    </citation>
    <scope>NUCLEOTIDE SEQUENCE [LARGE SCALE GENOMIC DNA]</scope>
    <source>
        <strain evidence="2">DF5081</strain>
    </source>
</reference>
<organism evidence="1 2">
    <name type="scientific">Caenorhabditis japonica</name>
    <dbReference type="NCBI Taxonomy" id="281687"/>
    <lineage>
        <taxon>Eukaryota</taxon>
        <taxon>Metazoa</taxon>
        <taxon>Ecdysozoa</taxon>
        <taxon>Nematoda</taxon>
        <taxon>Chromadorea</taxon>
        <taxon>Rhabditida</taxon>
        <taxon>Rhabditina</taxon>
        <taxon>Rhabditomorpha</taxon>
        <taxon>Rhabditoidea</taxon>
        <taxon>Rhabditidae</taxon>
        <taxon>Peloderinae</taxon>
        <taxon>Caenorhabditis</taxon>
    </lineage>
</organism>
<dbReference type="AlphaFoldDB" id="A0A8R1E7I2"/>
<evidence type="ECO:0000313" key="1">
    <source>
        <dbReference type="EnsemblMetazoa" id="CJA22843.1"/>
    </source>
</evidence>
<proteinExistence type="predicted"/>
<keyword evidence="2" id="KW-1185">Reference proteome</keyword>
<protein>
    <submittedName>
        <fullName evidence="1">Uncharacterized protein</fullName>
    </submittedName>
</protein>
<accession>A0A8R1E7I2</accession>
<evidence type="ECO:0000313" key="2">
    <source>
        <dbReference type="Proteomes" id="UP000005237"/>
    </source>
</evidence>
<name>A0A8R1E7I2_CAEJA</name>
<dbReference type="EnsemblMetazoa" id="CJA22843.1">
    <property type="protein sequence ID" value="CJA22843.1"/>
    <property type="gene ID" value="WBGene00178415"/>
</dbReference>
<sequence>MFLLAYIKTLKNQEDSGIPELTQKVFDGDSRQQPS</sequence>
<reference evidence="1" key="2">
    <citation type="submission" date="2022-06" db="UniProtKB">
        <authorList>
            <consortium name="EnsemblMetazoa"/>
        </authorList>
    </citation>
    <scope>IDENTIFICATION</scope>
    <source>
        <strain evidence="1">DF5081</strain>
    </source>
</reference>